<feature type="domain" description="DUF6079" evidence="3">
    <location>
        <begin position="265"/>
        <end position="456"/>
    </location>
</feature>
<accession>A0A1G6SKN2</accession>
<protein>
    <recommendedName>
        <fullName evidence="15">AAA+ ATPase domain-containing protein</fullName>
    </recommendedName>
</protein>
<dbReference type="EMBL" id="SOAA01000029">
    <property type="protein sequence ID" value="TDS27110.1"/>
    <property type="molecule type" value="Genomic_DNA"/>
</dbReference>
<dbReference type="SUPFAM" id="SSF52540">
    <property type="entry name" value="P-loop containing nucleoside triphosphate hydrolases"/>
    <property type="match status" value="1"/>
</dbReference>
<evidence type="ECO:0000313" key="10">
    <source>
        <dbReference type="EMBL" id="TDS27110.1"/>
    </source>
</evidence>
<evidence type="ECO:0000259" key="6">
    <source>
        <dbReference type="Pfam" id="PF26388"/>
    </source>
</evidence>
<evidence type="ECO:0000313" key="9">
    <source>
        <dbReference type="EMBL" id="SET12555.1"/>
    </source>
</evidence>
<keyword evidence="1" id="KW-0175">Coiled coil</keyword>
<dbReference type="InterPro" id="IPR058569">
    <property type="entry name" value="DUF6079_2nd"/>
</dbReference>
<evidence type="ECO:0000313" key="8">
    <source>
        <dbReference type="EMBL" id="SDF84504.1"/>
    </source>
</evidence>
<evidence type="ECO:0000256" key="1">
    <source>
        <dbReference type="SAM" id="Coils"/>
    </source>
</evidence>
<dbReference type="RefSeq" id="WP_073159266.1">
    <property type="nucleotide sequence ID" value="NZ_FMYT01000030.1"/>
</dbReference>
<organism evidence="7 14">
    <name type="scientific">Halanaerobium congolense</name>
    <dbReference type="NCBI Taxonomy" id="54121"/>
    <lineage>
        <taxon>Bacteria</taxon>
        <taxon>Bacillati</taxon>
        <taxon>Bacillota</taxon>
        <taxon>Clostridia</taxon>
        <taxon>Halanaerobiales</taxon>
        <taxon>Halanaerobiaceae</taxon>
        <taxon>Halanaerobium</taxon>
    </lineage>
</organism>
<proteinExistence type="predicted"/>
<dbReference type="AlphaFoldDB" id="A0A1G6SKN2"/>
<dbReference type="Pfam" id="PF26388">
    <property type="entry name" value="DUF6079_6th"/>
    <property type="match status" value="1"/>
</dbReference>
<dbReference type="Pfam" id="PF19557">
    <property type="entry name" value="DUF6079_1st"/>
    <property type="match status" value="1"/>
</dbReference>
<dbReference type="InterPro" id="IPR058574">
    <property type="entry name" value="DUF6079_6th"/>
</dbReference>
<dbReference type="EMBL" id="FMYT01000030">
    <property type="protein sequence ID" value="SDD16737.1"/>
    <property type="molecule type" value="Genomic_DNA"/>
</dbReference>
<gene>
    <name evidence="10" type="ORF">BY453_12912</name>
    <name evidence="7" type="ORF">SAMN04488597_13015</name>
    <name evidence="8" type="ORF">SAMN04488598_1275</name>
    <name evidence="9" type="ORF">SAMN04515652_1285</name>
</gene>
<dbReference type="InterPro" id="IPR058572">
    <property type="entry name" value="DUF6079_4th"/>
</dbReference>
<dbReference type="Pfam" id="PF26387">
    <property type="entry name" value="DUF6079_5th"/>
    <property type="match status" value="1"/>
</dbReference>
<sequence length="1218" mass="141972">MKVKDLLHLEELDKVIDIDTYIETEDKAKDTIEKYVITDDLKVHIQRIAEDLKKPKHKSYQIIGNYGSGKSHFLAILAAVIDNHRLADSLQDEETKEIFKKNLDREFAVVHFELQPSQHTLSEFFYDRLTVKLKQNYDIEIPEIDAGDIYDHKEKVREILDIIKSENPKMGLVVIIDEISDFLKSKPSKEMKFADTQFMRVLAQASNQMDFMFLGSMQENVFESDEFIEEAESIGRTIQRYEIITISKDDIKKVLSQRALKKDISQRDQLKDLLDEYGQQIPQVQNNLNEFVELYPVHPYIIDVFNYLPYFENRGILDFTVKEVKNILDKKFPAFVTFDKIYDKMAKDHNIRQLDEIAPVVNAVETLNSKVDLLRPNHQEDAKKIINALAVLKIYGKTTNNGANPAELANDLMIISDNITNVDRIRMILKNLREVTDGQFINKTKNDYYYLDLDHDIDYDVVIQRKAENLYDGAEDGVLLNILKDNFYLDSDSNHDRIFDDDSYWKEKKSYREGSFIYDDNSVVLDKGDGDFNFVIVSPYQKSATIKSDFDTAILNLEYNEELDNLLSKIAAVNSLKSGSNYPKSIMDKKKKNFLEEAKEKLLKLLLLSNIKNGGDYDSTKKLLAQEPDTLSAYYEAVKPAVFGHVFNDKYPEYPDLINRLSPENIQGEVERTIDSILTGREEISVSNSQNLLSSLNLLDDNNRLDTSDSKYTKIILDELKNNKGKNISINRLVEMLAEPPFGLQKELVYLILFVITYNGEANLKHNNRGSVRTLTASDLKQFFSSGLNKFEEISYVSLETDFPVDAIIDLFKVLNINPGLVRHEKKRNDALREFKEKTIEIEDKIEEVDKKLDKLKTKPNDFFDINKLIKKREGLKNIPIDLFSKVNTITDFKKISLDKDELKDLEQGLKLLEHLLGYLNDFEEFIYDEYLYMEKALKLIKENADFFEDESINKLKDIAASCEELLGTNEEDLMLLLEYDQRRLLKGKLNQFKDKYKAIYYRQHRNKVGENIEWSKLEEINNKKELERLEKLKNITGINTRKYNNLKVKINNLERVKCTKLKEEYLEEKNKCPHCDFPENIDSDFNDLNDTLDDLFNQVIEIEEEWEDQIISEIRNYEDNISKLTSSEQNIVDEILENKKLPQTITNEVITVLNTLFSELKEVEVTPKQLMEIIFKDQGVLDYNMFDKKLSEIKAWILEHGDRDNIRIKFKEIDEGE</sequence>
<evidence type="ECO:0000259" key="4">
    <source>
        <dbReference type="Pfam" id="PF26385"/>
    </source>
</evidence>
<evidence type="ECO:0000259" key="3">
    <source>
        <dbReference type="Pfam" id="PF26383"/>
    </source>
</evidence>
<evidence type="ECO:0000313" key="11">
    <source>
        <dbReference type="Proteomes" id="UP000198612"/>
    </source>
</evidence>
<feature type="domain" description="DUF6079" evidence="5">
    <location>
        <begin position="804"/>
        <end position="1005"/>
    </location>
</feature>
<keyword evidence="12" id="KW-1185">Reference proteome</keyword>
<dbReference type="Pfam" id="PF26383">
    <property type="entry name" value="DUF6079_2nd"/>
    <property type="match status" value="1"/>
</dbReference>
<feature type="domain" description="DUF6079" evidence="2">
    <location>
        <begin position="22"/>
        <end position="248"/>
    </location>
</feature>
<evidence type="ECO:0000313" key="12">
    <source>
        <dbReference type="Proteomes" id="UP000199519"/>
    </source>
</evidence>
<dbReference type="Proteomes" id="UP000198612">
    <property type="component" value="Unassembled WGS sequence"/>
</dbReference>
<dbReference type="Proteomes" id="UP000324896">
    <property type="component" value="Unassembled WGS sequence"/>
</dbReference>
<dbReference type="InterPro" id="IPR058573">
    <property type="entry name" value="DUF6079_5th"/>
</dbReference>
<reference evidence="10 13" key="2">
    <citation type="submission" date="2019-03" db="EMBL/GenBank/DDBJ databases">
        <title>Deep subsurface shale carbon reservoir microbial communities from Ohio and West Virginia, USA.</title>
        <authorList>
            <person name="Wrighton K."/>
        </authorList>
    </citation>
    <scope>NUCLEOTIDE SEQUENCE [LARGE SCALE GENOMIC DNA]</scope>
    <source>
        <strain evidence="10 13">UTICA-S4D12</strain>
    </source>
</reference>
<reference evidence="11 12" key="1">
    <citation type="submission" date="2016-10" db="EMBL/GenBank/DDBJ databases">
        <authorList>
            <person name="Varghese N."/>
            <person name="Submissions S."/>
        </authorList>
    </citation>
    <scope>NUCLEOTIDE SEQUENCE [LARGE SCALE GENOMIC DNA]</scope>
    <source>
        <strain evidence="7 14">WG10</strain>
        <strain evidence="8 12">WG2</strain>
        <strain evidence="9 11">WG5</strain>
    </source>
</reference>
<feature type="coiled-coil region" evidence="1">
    <location>
        <begin position="832"/>
        <end position="859"/>
    </location>
</feature>
<dbReference type="Pfam" id="PF26385">
    <property type="entry name" value="DUF6079_4th"/>
    <property type="match status" value="1"/>
</dbReference>
<feature type="domain" description="DUF6079" evidence="4">
    <location>
        <begin position="667"/>
        <end position="798"/>
    </location>
</feature>
<evidence type="ECO:0000259" key="2">
    <source>
        <dbReference type="Pfam" id="PF19557"/>
    </source>
</evidence>
<dbReference type="Proteomes" id="UP000295758">
    <property type="component" value="Unassembled WGS sequence"/>
</dbReference>
<evidence type="ECO:0000313" key="13">
    <source>
        <dbReference type="Proteomes" id="UP000295758"/>
    </source>
</evidence>
<evidence type="ECO:0000313" key="7">
    <source>
        <dbReference type="EMBL" id="SDD16737.1"/>
    </source>
</evidence>
<dbReference type="EMBL" id="FNBJ01000027">
    <property type="protein sequence ID" value="SDF84504.1"/>
    <property type="molecule type" value="Genomic_DNA"/>
</dbReference>
<evidence type="ECO:0000313" key="14">
    <source>
        <dbReference type="Proteomes" id="UP000324896"/>
    </source>
</evidence>
<evidence type="ECO:0000259" key="5">
    <source>
        <dbReference type="Pfam" id="PF26387"/>
    </source>
</evidence>
<evidence type="ECO:0008006" key="15">
    <source>
        <dbReference type="Google" id="ProtNLM"/>
    </source>
</evidence>
<dbReference type="EMBL" id="FOHG01000028">
    <property type="protein sequence ID" value="SET12555.1"/>
    <property type="molecule type" value="Genomic_DNA"/>
</dbReference>
<dbReference type="Proteomes" id="UP000199519">
    <property type="component" value="Unassembled WGS sequence"/>
</dbReference>
<dbReference type="Gene3D" id="3.40.50.300">
    <property type="entry name" value="P-loop containing nucleotide triphosphate hydrolases"/>
    <property type="match status" value="1"/>
</dbReference>
<dbReference type="InterPro" id="IPR045725">
    <property type="entry name" value="DUF6079_N"/>
</dbReference>
<name>A0A1G6SKN2_9FIRM</name>
<dbReference type="OrthoDB" id="8780745at2"/>
<feature type="domain" description="DUF6079" evidence="6">
    <location>
        <begin position="1014"/>
        <end position="1104"/>
    </location>
</feature>
<dbReference type="InterPro" id="IPR027417">
    <property type="entry name" value="P-loop_NTPase"/>
</dbReference>